<proteinExistence type="predicted"/>
<evidence type="ECO:0000256" key="1">
    <source>
        <dbReference type="SAM" id="MobiDB-lite"/>
    </source>
</evidence>
<feature type="region of interest" description="Disordered" evidence="1">
    <location>
        <begin position="998"/>
        <end position="1036"/>
    </location>
</feature>
<evidence type="ECO:0000313" key="2">
    <source>
        <dbReference type="EMBL" id="KAG0686813.1"/>
    </source>
</evidence>
<dbReference type="Proteomes" id="UP000697127">
    <property type="component" value="Unassembled WGS sequence"/>
</dbReference>
<feature type="region of interest" description="Disordered" evidence="1">
    <location>
        <begin position="589"/>
        <end position="610"/>
    </location>
</feature>
<keyword evidence="3" id="KW-1185">Reference proteome</keyword>
<feature type="compositionally biased region" description="Polar residues" evidence="1">
    <location>
        <begin position="756"/>
        <end position="792"/>
    </location>
</feature>
<organism evidence="2 3">
    <name type="scientific">Pichia californica</name>
    <dbReference type="NCBI Taxonomy" id="460514"/>
    <lineage>
        <taxon>Eukaryota</taxon>
        <taxon>Fungi</taxon>
        <taxon>Dikarya</taxon>
        <taxon>Ascomycota</taxon>
        <taxon>Saccharomycotina</taxon>
        <taxon>Pichiomycetes</taxon>
        <taxon>Pichiales</taxon>
        <taxon>Pichiaceae</taxon>
        <taxon>Pichia</taxon>
    </lineage>
</organism>
<dbReference type="EMBL" id="PUHW01000373">
    <property type="protein sequence ID" value="KAG0686813.1"/>
    <property type="molecule type" value="Genomic_DNA"/>
</dbReference>
<gene>
    <name evidence="2" type="ORF">C6P40_003339</name>
</gene>
<accession>A0A9P6WJA5</accession>
<sequence length="1092" mass="125714">MKLLKVPEAPWEEFYLPTTLGIIGTTQFIEAKNSGYTDFQPNDLYSRARIILQKQLFMVYRWSLIRFCVAHPIAEKYIPAKFFQIIPQNFIPDNIEIQNYINSPKFMWRFSMINYGYFAKLFGKHCPIYHHSTEFDNDDLLTHDLDYSPLVAYVKSNQELVSSVKYRFHLYKSKDIKGIEFSKITEIMEKLTFELADHEEAECFHSDDYYLHLMATKKTEDFTSILITGHYADNVLGNLLRESINEANHKLANMKKEKLLPKMIRDERKKKLSKKNKREKEMKKIMSHTSDDLYNCQVEEPGTASCYLGKSGNVTNTVRLFHLTSIVRKRSMYAFPECVYTFSSNWNEIVLFSDNGYQGKLYRSCIEVFGDKAKLQLFKSIDHYGGGRRIGWTMPCSSKESIEILSRYICKDLIRYPNNFYDIPCAKINNGVFVYCEKDDDKRVSGYATSCFTTMDRRNNEQQDSIHSSILEYDFNAPAVIVRETNNPTPKTSDDIANNIVNVDTELRLGLKPSQLGKRIQLDISNRIDGPIVTVKGKSVIHTHNFNYDANNSPFETTRGTSSKRSLKLFSNFLKGRYIVSSDNPWVEHEKSQSTDHNVDKSSVKLDKPSVKLDKPSVELDKPSVELDKSYVELGKSSVELDKPSDNSDHPPVTFKQILPDNFYQQSNNVDQPSDNSDHPPVTFKQILPDNFYKQSFNFNQKSSGSYYQSSKKSEEAYYLNHLEEDSSSLYSEENEELYSSIPLEKDTSSSSSPSNNDIDTGVNSEVFNTAADCQSDGSKPSTSEANNSYETSDIFNPTIPISEKISNYLKKRELKAPLSKYIPDENGKLVRRDKSDGNSHTPITNKEKKIELVEANKVDTVKSYLEVVESFVFLESESEHEINESIDLSLDLSLEPKPEPKALYPLKFSANYSLKRSSFKCTYPDNEVSKSKVDYETCFNKSMFCKPSLITSSKNPAHLKKRVHFDEEYQLEEYQMTALQKYRFNASLTRHPLYDDYDTAKEETENTKKSNMNNDKSNDEQNIKTSKNPDNIINDDNVENKVKEEVTFPSFYDQEIILKTAEDIVKYKSGIDSDLRNYLKSQNVIVGSEYI</sequence>
<protein>
    <submittedName>
        <fullName evidence="2">Uncharacterized protein</fullName>
    </submittedName>
</protein>
<reference evidence="2" key="1">
    <citation type="submission" date="2020-11" db="EMBL/GenBank/DDBJ databases">
        <title>Kefir isolates.</title>
        <authorList>
            <person name="Marcisauskas S."/>
            <person name="Kim Y."/>
            <person name="Blasche S."/>
        </authorList>
    </citation>
    <scope>NUCLEOTIDE SEQUENCE</scope>
    <source>
        <strain evidence="2">Olga-1</strain>
    </source>
</reference>
<evidence type="ECO:0000313" key="3">
    <source>
        <dbReference type="Proteomes" id="UP000697127"/>
    </source>
</evidence>
<feature type="compositionally biased region" description="Basic and acidic residues" evidence="1">
    <location>
        <begin position="998"/>
        <end position="1009"/>
    </location>
</feature>
<comment type="caution">
    <text evidence="2">The sequence shown here is derived from an EMBL/GenBank/DDBJ whole genome shotgun (WGS) entry which is preliminary data.</text>
</comment>
<feature type="region of interest" description="Disordered" evidence="1">
    <location>
        <begin position="727"/>
        <end position="792"/>
    </location>
</feature>
<name>A0A9P6WJA5_9ASCO</name>
<dbReference type="AlphaFoldDB" id="A0A9P6WJA5"/>